<accession>A0A820T4M7</accession>
<evidence type="ECO:0000313" key="4">
    <source>
        <dbReference type="Proteomes" id="UP000663851"/>
    </source>
</evidence>
<protein>
    <submittedName>
        <fullName evidence="3">Uncharacterized protein</fullName>
    </submittedName>
</protein>
<sequence>MALSGAQRAQRCREKKNKNAELSEIMKQKDRKRKRLARLKMTLSEVTALRLRQKINLQKFRPKKKNDSNCSTAQASSFSTKQTKSKALKKIMNVLPVNKKRQIELITKVAEDLKILKIQKKQERDYQALPTTVKNKVYEFYSRDDISYQAPGKRDSITIKENGLRKKMQKKYLLFTLRELYELFIQENPNTIISLSSFQDLRPDYILYKSSIPHNMCICNYHENIALLIKSLNKHVQGLDTIDLNSFLKLIVCNDQNQNCMFSNCSICADKFKNEIENKIINPTSLIKWTLWSTSQQGRAVKVDYEGSVVECVKILSNKVEQFLFRVFIKRQQSSCFETIKSNTTNKKCLIQVDYSENYGIIEQNESQSTHWSRKQLSLFTAYVWGNGSTYPLVIVSNNVAHNKYTVATCLERILTRMQILIPSIEELIIFSDADKFKISLSWNFFASSHGKDGIGGSVKRRIYQDVMSGKRCTNAADFTRLIQARDTPIIIEELLTTDIEDAAENLKFLFENVKAVPNIQKLHSITVLKTNEIECKVYSNSTEKTVIHF</sequence>
<reference evidence="3" key="1">
    <citation type="submission" date="2021-02" db="EMBL/GenBank/DDBJ databases">
        <authorList>
            <person name="Nowell W R."/>
        </authorList>
    </citation>
    <scope>NUCLEOTIDE SEQUENCE</scope>
</reference>
<evidence type="ECO:0000256" key="2">
    <source>
        <dbReference type="SAM" id="MobiDB-lite"/>
    </source>
</evidence>
<dbReference type="AlphaFoldDB" id="A0A820T4M7"/>
<organism evidence="3 4">
    <name type="scientific">Rotaria socialis</name>
    <dbReference type="NCBI Taxonomy" id="392032"/>
    <lineage>
        <taxon>Eukaryota</taxon>
        <taxon>Metazoa</taxon>
        <taxon>Spiralia</taxon>
        <taxon>Gnathifera</taxon>
        <taxon>Rotifera</taxon>
        <taxon>Eurotatoria</taxon>
        <taxon>Bdelloidea</taxon>
        <taxon>Philodinida</taxon>
        <taxon>Philodinidae</taxon>
        <taxon>Rotaria</taxon>
    </lineage>
</organism>
<feature type="coiled-coil region" evidence="1">
    <location>
        <begin position="12"/>
        <end position="42"/>
    </location>
</feature>
<dbReference type="PANTHER" id="PTHR46601">
    <property type="entry name" value="ULP_PROTEASE DOMAIN-CONTAINING PROTEIN"/>
    <property type="match status" value="1"/>
</dbReference>
<dbReference type="Proteomes" id="UP000663851">
    <property type="component" value="Unassembled WGS sequence"/>
</dbReference>
<dbReference type="PANTHER" id="PTHR46601:SF2">
    <property type="entry name" value="UBIQUITIN-LIKE PROTEASE FAMILY PROFILE DOMAIN-CONTAINING PROTEIN"/>
    <property type="match status" value="1"/>
</dbReference>
<feature type="compositionally biased region" description="Polar residues" evidence="2">
    <location>
        <begin position="68"/>
        <end position="82"/>
    </location>
</feature>
<comment type="caution">
    <text evidence="3">The sequence shown here is derived from an EMBL/GenBank/DDBJ whole genome shotgun (WGS) entry which is preliminary data.</text>
</comment>
<feature type="region of interest" description="Disordered" evidence="2">
    <location>
        <begin position="61"/>
        <end position="82"/>
    </location>
</feature>
<evidence type="ECO:0000313" key="3">
    <source>
        <dbReference type="EMBL" id="CAF4462773.1"/>
    </source>
</evidence>
<dbReference type="EMBL" id="CAJOBO010002671">
    <property type="protein sequence ID" value="CAF4462773.1"/>
    <property type="molecule type" value="Genomic_DNA"/>
</dbReference>
<name>A0A820T4M7_9BILA</name>
<gene>
    <name evidence="3" type="ORF">HFQ381_LOCUS24793</name>
</gene>
<evidence type="ECO:0000256" key="1">
    <source>
        <dbReference type="SAM" id="Coils"/>
    </source>
</evidence>
<proteinExistence type="predicted"/>
<keyword evidence="1" id="KW-0175">Coiled coil</keyword>